<dbReference type="GO" id="GO:0006508">
    <property type="term" value="P:proteolysis"/>
    <property type="evidence" value="ECO:0007669"/>
    <property type="project" value="UniProtKB-KW"/>
</dbReference>
<dbReference type="Proteomes" id="UP000229966">
    <property type="component" value="Unassembled WGS sequence"/>
</dbReference>
<keyword evidence="4 6" id="KW-0479">Metal-binding</keyword>
<accession>A0A2M7CIK1</accession>
<feature type="domain" description="Peptidase M24" evidence="8">
    <location>
        <begin position="15"/>
        <end position="240"/>
    </location>
</feature>
<dbReference type="Pfam" id="PF00557">
    <property type="entry name" value="Peptidase_M24"/>
    <property type="match status" value="1"/>
</dbReference>
<dbReference type="AlphaFoldDB" id="A0A2M7CIK1"/>
<keyword evidence="5 6" id="KW-0378">Hydrolase</keyword>
<dbReference type="Gene3D" id="3.90.230.10">
    <property type="entry name" value="Creatinase/methionine aminopeptidase superfamily"/>
    <property type="match status" value="1"/>
</dbReference>
<feature type="binding site" evidence="6">
    <location>
        <position position="234"/>
    </location>
    <ligand>
        <name>a divalent metal cation</name>
        <dbReference type="ChEBI" id="CHEBI:60240"/>
        <label>2</label>
        <note>catalytic</note>
    </ligand>
</feature>
<dbReference type="PANTHER" id="PTHR43330">
    <property type="entry name" value="METHIONINE AMINOPEPTIDASE"/>
    <property type="match status" value="1"/>
</dbReference>
<evidence type="ECO:0000256" key="2">
    <source>
        <dbReference type="ARBA" id="ARBA00022438"/>
    </source>
</evidence>
<evidence type="ECO:0000313" key="10">
    <source>
        <dbReference type="Proteomes" id="UP000229966"/>
    </source>
</evidence>
<comment type="cofactor">
    <cofactor evidence="6">
        <name>Co(2+)</name>
        <dbReference type="ChEBI" id="CHEBI:48828"/>
    </cofactor>
    <cofactor evidence="6">
        <name>Zn(2+)</name>
        <dbReference type="ChEBI" id="CHEBI:29105"/>
    </cofactor>
    <cofactor evidence="6">
        <name>Mn(2+)</name>
        <dbReference type="ChEBI" id="CHEBI:29035"/>
    </cofactor>
    <cofactor evidence="6">
        <name>Fe(2+)</name>
        <dbReference type="ChEBI" id="CHEBI:29033"/>
    </cofactor>
    <text evidence="6">Binds 2 divalent metal cations per subunit. Has a high-affinity and a low affinity metal-binding site. The true nature of the physiological cofactor is under debate. The enzyme is active with cobalt, zinc, manganese or divalent iron ions. Most likely, methionine aminopeptidases function as mononuclear Fe(2+)-metalloproteases under physiological conditions, and the catalytically relevant metal-binding site has been assigned to the histidine-containing high-affinity site.</text>
</comment>
<keyword evidence="2 6" id="KW-0031">Aminopeptidase</keyword>
<feature type="binding site" evidence="6">
    <location>
        <position position="170"/>
    </location>
    <ligand>
        <name>a divalent metal cation</name>
        <dbReference type="ChEBI" id="CHEBI:60240"/>
        <label>2</label>
        <note>catalytic</note>
    </ligand>
</feature>
<evidence type="ECO:0000256" key="1">
    <source>
        <dbReference type="ARBA" id="ARBA00002521"/>
    </source>
</evidence>
<proteinExistence type="inferred from homology"/>
<organism evidence="9 10">
    <name type="scientific">Candidatus Berkelbacteria bacterium CG03_land_8_20_14_0_80_40_36</name>
    <dbReference type="NCBI Taxonomy" id="1974509"/>
    <lineage>
        <taxon>Bacteria</taxon>
        <taxon>Candidatus Berkelbacteria</taxon>
    </lineage>
</organism>
<evidence type="ECO:0000256" key="3">
    <source>
        <dbReference type="ARBA" id="ARBA00022670"/>
    </source>
</evidence>
<evidence type="ECO:0000256" key="6">
    <source>
        <dbReference type="HAMAP-Rule" id="MF_01974"/>
    </source>
</evidence>
<dbReference type="HAMAP" id="MF_01974">
    <property type="entry name" value="MetAP_1"/>
    <property type="match status" value="1"/>
</dbReference>
<comment type="function">
    <text evidence="1 6">Removes the N-terminal methionine from nascent proteins. The N-terminal methionine is often cleaved when the second residue in the primary sequence is small and uncharged (Met-Ala-, Cys, Gly, Pro, Ser, Thr, or Val). Requires deformylation of the N(alpha)-formylated initiator methionine before it can be hydrolyzed.</text>
</comment>
<dbReference type="GO" id="GO:0070006">
    <property type="term" value="F:metalloaminopeptidase activity"/>
    <property type="evidence" value="ECO:0007669"/>
    <property type="project" value="UniProtKB-UniRule"/>
</dbReference>
<dbReference type="GO" id="GO:0005829">
    <property type="term" value="C:cytosol"/>
    <property type="evidence" value="ECO:0007669"/>
    <property type="project" value="TreeGrafter"/>
</dbReference>
<dbReference type="InterPro" id="IPR001714">
    <property type="entry name" value="Pept_M24_MAP"/>
</dbReference>
<feature type="binding site" evidence="6">
    <location>
        <position position="234"/>
    </location>
    <ligand>
        <name>a divalent metal cation</name>
        <dbReference type="ChEBI" id="CHEBI:60240"/>
        <label>1</label>
    </ligand>
</feature>
<comment type="catalytic activity">
    <reaction evidence="6 7">
        <text>Release of N-terminal amino acids, preferentially methionine, from peptides and arylamides.</text>
        <dbReference type="EC" id="3.4.11.18"/>
    </reaction>
</comment>
<dbReference type="InterPro" id="IPR036005">
    <property type="entry name" value="Creatinase/aminopeptidase-like"/>
</dbReference>
<dbReference type="EC" id="3.4.11.18" evidence="6 7"/>
<dbReference type="GO" id="GO:0046872">
    <property type="term" value="F:metal ion binding"/>
    <property type="evidence" value="ECO:0007669"/>
    <property type="project" value="UniProtKB-UniRule"/>
</dbReference>
<evidence type="ECO:0000259" key="8">
    <source>
        <dbReference type="Pfam" id="PF00557"/>
    </source>
</evidence>
<gene>
    <name evidence="6 9" type="primary">map</name>
    <name evidence="9" type="ORF">COS38_01430</name>
</gene>
<dbReference type="PANTHER" id="PTHR43330:SF27">
    <property type="entry name" value="METHIONINE AMINOPEPTIDASE"/>
    <property type="match status" value="1"/>
</dbReference>
<feature type="binding site" evidence="6">
    <location>
        <position position="107"/>
    </location>
    <ligand>
        <name>a divalent metal cation</name>
        <dbReference type="ChEBI" id="CHEBI:60240"/>
        <label>1</label>
    </ligand>
</feature>
<evidence type="ECO:0000256" key="7">
    <source>
        <dbReference type="RuleBase" id="RU003653"/>
    </source>
</evidence>
<feature type="binding site" evidence="6">
    <location>
        <position position="107"/>
    </location>
    <ligand>
        <name>a divalent metal cation</name>
        <dbReference type="ChEBI" id="CHEBI:60240"/>
        <label>2</label>
        <note>catalytic</note>
    </ligand>
</feature>
<dbReference type="InterPro" id="IPR000994">
    <property type="entry name" value="Pept_M24"/>
</dbReference>
<reference evidence="10" key="1">
    <citation type="submission" date="2017-09" db="EMBL/GenBank/DDBJ databases">
        <title>Depth-based differentiation of microbial function through sediment-hosted aquifers and enrichment of novel symbionts in the deep terrestrial subsurface.</title>
        <authorList>
            <person name="Probst A.J."/>
            <person name="Ladd B."/>
            <person name="Jarett J.K."/>
            <person name="Geller-Mcgrath D.E."/>
            <person name="Sieber C.M.K."/>
            <person name="Emerson J.B."/>
            <person name="Anantharaman K."/>
            <person name="Thomas B.C."/>
            <person name="Malmstrom R."/>
            <person name="Stieglmeier M."/>
            <person name="Klingl A."/>
            <person name="Woyke T."/>
            <person name="Ryan C.M."/>
            <person name="Banfield J.F."/>
        </authorList>
    </citation>
    <scope>NUCLEOTIDE SEQUENCE [LARGE SCALE GENOMIC DNA]</scope>
</reference>
<feature type="binding site" evidence="6">
    <location>
        <position position="203"/>
    </location>
    <ligand>
        <name>a divalent metal cation</name>
        <dbReference type="ChEBI" id="CHEBI:60240"/>
        <label>2</label>
        <note>catalytic</note>
    </ligand>
</feature>
<evidence type="ECO:0000256" key="4">
    <source>
        <dbReference type="ARBA" id="ARBA00022723"/>
    </source>
</evidence>
<dbReference type="InterPro" id="IPR002467">
    <property type="entry name" value="Pept_M24A_MAP1"/>
</dbReference>
<keyword evidence="3 6" id="KW-0645">Protease</keyword>
<protein>
    <recommendedName>
        <fullName evidence="6 7">Methionine aminopeptidase</fullName>
        <shortName evidence="6">MAP</shortName>
        <shortName evidence="6">MetAP</shortName>
        <ecNumber evidence="6 7">3.4.11.18</ecNumber>
    </recommendedName>
    <alternativeName>
        <fullName evidence="6">Peptidase M</fullName>
    </alternativeName>
</protein>
<dbReference type="NCBIfam" id="TIGR00500">
    <property type="entry name" value="met_pdase_I"/>
    <property type="match status" value="1"/>
</dbReference>
<comment type="caution">
    <text evidence="9">The sequence shown here is derived from an EMBL/GenBank/DDBJ whole genome shotgun (WGS) entry which is preliminary data.</text>
</comment>
<evidence type="ECO:0000256" key="5">
    <source>
        <dbReference type="ARBA" id="ARBA00022801"/>
    </source>
</evidence>
<feature type="binding site" evidence="6">
    <location>
        <position position="79"/>
    </location>
    <ligand>
        <name>substrate</name>
    </ligand>
</feature>
<dbReference type="GO" id="GO:0004239">
    <property type="term" value="F:initiator methionyl aminopeptidase activity"/>
    <property type="evidence" value="ECO:0007669"/>
    <property type="project" value="UniProtKB-UniRule"/>
</dbReference>
<comment type="similarity">
    <text evidence="6">Belongs to the peptidase M24A family. Methionine aminopeptidase type 1 subfamily.</text>
</comment>
<dbReference type="EMBL" id="PEUM01000039">
    <property type="protein sequence ID" value="PIV25448.1"/>
    <property type="molecule type" value="Genomic_DNA"/>
</dbReference>
<evidence type="ECO:0000313" key="9">
    <source>
        <dbReference type="EMBL" id="PIV25448.1"/>
    </source>
</evidence>
<comment type="subunit">
    <text evidence="6">Monomer.</text>
</comment>
<dbReference type="PRINTS" id="PR00599">
    <property type="entry name" value="MAPEPTIDASE"/>
</dbReference>
<sequence length="249" mass="27705">MKTKFIKTAKELIYMRISGKILAEIFKGVEKMVKPGVSSIEIEHFIVDKAKKMNVGCSFKGFNGYKYCSCISVNNMVVHNLPGKNRFNSGDIVSIDIGTSYKGFHSDKAVTLAVGKISSERQKLIDTGKKALAEAIKIIKPGIEINKIGEKIQNVIEKNNFFVIRDLAGHGIGQRIHEPPTIYNFKTSYIHTRLQKGMCIAIEPMLGERTGKIKVHKNGWGISTADNSDSCHFEDTIEVAETSARILTR</sequence>
<feature type="binding site" evidence="6">
    <location>
        <position position="96"/>
    </location>
    <ligand>
        <name>a divalent metal cation</name>
        <dbReference type="ChEBI" id="CHEBI:60240"/>
        <label>1</label>
    </ligand>
</feature>
<dbReference type="SUPFAM" id="SSF55920">
    <property type="entry name" value="Creatinase/aminopeptidase"/>
    <property type="match status" value="1"/>
</dbReference>
<feature type="binding site" evidence="6">
    <location>
        <position position="177"/>
    </location>
    <ligand>
        <name>substrate</name>
    </ligand>
</feature>
<name>A0A2M7CIK1_9BACT</name>